<keyword evidence="2 5" id="KW-0489">Methyltransferase</keyword>
<evidence type="ECO:0000256" key="1">
    <source>
        <dbReference type="ARBA" id="ARBA00008361"/>
    </source>
</evidence>
<evidence type="ECO:0000259" key="4">
    <source>
        <dbReference type="Pfam" id="PF08241"/>
    </source>
</evidence>
<dbReference type="Gene3D" id="3.40.50.150">
    <property type="entry name" value="Vaccinia Virus protein VP39"/>
    <property type="match status" value="1"/>
</dbReference>
<dbReference type="EMBL" id="FXSZ01000001">
    <property type="protein sequence ID" value="SMO34332.1"/>
    <property type="molecule type" value="Genomic_DNA"/>
</dbReference>
<proteinExistence type="inferred from homology"/>
<evidence type="ECO:0000256" key="2">
    <source>
        <dbReference type="ARBA" id="ARBA00022603"/>
    </source>
</evidence>
<accession>A0A521AHN8</accession>
<protein>
    <submittedName>
        <fullName evidence="5">Methyltransferase domain-containing protein</fullName>
    </submittedName>
</protein>
<dbReference type="SUPFAM" id="SSF53335">
    <property type="entry name" value="S-adenosyl-L-methionine-dependent methyltransferases"/>
    <property type="match status" value="1"/>
</dbReference>
<dbReference type="CDD" id="cd02440">
    <property type="entry name" value="AdoMet_MTases"/>
    <property type="match status" value="1"/>
</dbReference>
<dbReference type="PANTHER" id="PTHR44942">
    <property type="entry name" value="METHYLTRANSF_11 DOMAIN-CONTAINING PROTEIN"/>
    <property type="match status" value="1"/>
</dbReference>
<dbReference type="Proteomes" id="UP000315971">
    <property type="component" value="Unassembled WGS sequence"/>
</dbReference>
<sequence length="244" mass="28275">MKDNFSKHSKLYAQFRPTYPAELFGFLKEIVTQKKNAWDCGTGNGQVAADLAEIFEHVYATDISEKQITHAVKKSNIEYKVEPAEQTSFQSDFFDLITIAQAIHWFDFEKFYAEVERVLKPQGVIAVIGYYLLSIDAETDKIINHLYKDITGPYWDEERKYLDELYQTIPFPYKEIECPSLTITANWSFDELIGYLNTWSAVQHYIEKNNKNPIDAISTKLMDCWGDAPSKKITFPVLLRVGRK</sequence>
<dbReference type="AlphaFoldDB" id="A0A521AHN8"/>
<comment type="similarity">
    <text evidence="1">Belongs to the methyltransferase superfamily.</text>
</comment>
<dbReference type="InterPro" id="IPR029063">
    <property type="entry name" value="SAM-dependent_MTases_sf"/>
</dbReference>
<feature type="domain" description="Methyltransferase type 11" evidence="4">
    <location>
        <begin position="39"/>
        <end position="126"/>
    </location>
</feature>
<dbReference type="InterPro" id="IPR013216">
    <property type="entry name" value="Methyltransf_11"/>
</dbReference>
<name>A0A521AHN8_9SPHI</name>
<evidence type="ECO:0000313" key="6">
    <source>
        <dbReference type="Proteomes" id="UP000315971"/>
    </source>
</evidence>
<reference evidence="5 6" key="1">
    <citation type="submission" date="2017-05" db="EMBL/GenBank/DDBJ databases">
        <authorList>
            <person name="Varghese N."/>
            <person name="Submissions S."/>
        </authorList>
    </citation>
    <scope>NUCLEOTIDE SEQUENCE [LARGE SCALE GENOMIC DNA]</scope>
    <source>
        <strain evidence="5 6">DSM 21342</strain>
    </source>
</reference>
<keyword evidence="3 5" id="KW-0808">Transferase</keyword>
<dbReference type="OrthoDB" id="9797252at2"/>
<dbReference type="Pfam" id="PF08241">
    <property type="entry name" value="Methyltransf_11"/>
    <property type="match status" value="1"/>
</dbReference>
<dbReference type="RefSeq" id="WP_142600643.1">
    <property type="nucleotide sequence ID" value="NZ_FXSZ01000001.1"/>
</dbReference>
<organism evidence="5 6">
    <name type="scientific">Solitalea koreensis</name>
    <dbReference type="NCBI Taxonomy" id="543615"/>
    <lineage>
        <taxon>Bacteria</taxon>
        <taxon>Pseudomonadati</taxon>
        <taxon>Bacteroidota</taxon>
        <taxon>Sphingobacteriia</taxon>
        <taxon>Sphingobacteriales</taxon>
        <taxon>Sphingobacteriaceae</taxon>
        <taxon>Solitalea</taxon>
    </lineage>
</organism>
<dbReference type="GO" id="GO:0032259">
    <property type="term" value="P:methylation"/>
    <property type="evidence" value="ECO:0007669"/>
    <property type="project" value="UniProtKB-KW"/>
</dbReference>
<gene>
    <name evidence="5" type="ORF">SAMN06265350_101160</name>
</gene>
<dbReference type="InterPro" id="IPR051052">
    <property type="entry name" value="Diverse_substrate_MTase"/>
</dbReference>
<dbReference type="GO" id="GO:0008757">
    <property type="term" value="F:S-adenosylmethionine-dependent methyltransferase activity"/>
    <property type="evidence" value="ECO:0007669"/>
    <property type="project" value="InterPro"/>
</dbReference>
<evidence type="ECO:0000256" key="3">
    <source>
        <dbReference type="ARBA" id="ARBA00022679"/>
    </source>
</evidence>
<evidence type="ECO:0000313" key="5">
    <source>
        <dbReference type="EMBL" id="SMO34332.1"/>
    </source>
</evidence>
<keyword evidence="6" id="KW-1185">Reference proteome</keyword>
<dbReference type="PANTHER" id="PTHR44942:SF4">
    <property type="entry name" value="METHYLTRANSFERASE TYPE 11 DOMAIN-CONTAINING PROTEIN"/>
    <property type="match status" value="1"/>
</dbReference>